<evidence type="ECO:0000256" key="4">
    <source>
        <dbReference type="ARBA" id="ARBA00022519"/>
    </source>
</evidence>
<comment type="function">
    <text evidence="15">Probably involved in polymerization and/or export of exopolysaccharide EPS I which functions as a virulence factor. May be involved in an ATP-dependent process in the pathway for EPS I production, possibly export of the trimeric repeat units across the inner membrane or their polymerization.</text>
</comment>
<dbReference type="PANTHER" id="PTHR32309:SF32">
    <property type="entry name" value="TYROSINE-PROTEIN KINASE ETK-RELATED"/>
    <property type="match status" value="1"/>
</dbReference>
<proteinExistence type="inferred from homology"/>
<evidence type="ECO:0000256" key="5">
    <source>
        <dbReference type="ARBA" id="ARBA00022679"/>
    </source>
</evidence>
<comment type="subcellular location">
    <subcellularLocation>
        <location evidence="1">Cell inner membrane</location>
        <topology evidence="1">Multi-pass membrane protein</topology>
    </subcellularLocation>
</comment>
<name>A0A158CA89_9BURK</name>
<evidence type="ECO:0000259" key="20">
    <source>
        <dbReference type="Pfam" id="PF13614"/>
    </source>
</evidence>
<dbReference type="InterPro" id="IPR003856">
    <property type="entry name" value="LPS_length_determ_N"/>
</dbReference>
<dbReference type="GO" id="GO:0000271">
    <property type="term" value="P:polysaccharide biosynthetic process"/>
    <property type="evidence" value="ECO:0007669"/>
    <property type="project" value="UniProtKB-KW"/>
</dbReference>
<evidence type="ECO:0000313" key="22">
    <source>
        <dbReference type="EMBL" id="SAK79275.1"/>
    </source>
</evidence>
<keyword evidence="7" id="KW-0547">Nucleotide-binding</keyword>
<comment type="caution">
    <text evidence="22">The sequence shown here is derived from an EMBL/GenBank/DDBJ whole genome shotgun (WGS) entry which is preliminary data.</text>
</comment>
<organism evidence="22 23">
    <name type="scientific">Caballeronia catudaia</name>
    <dbReference type="NCBI Taxonomy" id="1777136"/>
    <lineage>
        <taxon>Bacteria</taxon>
        <taxon>Pseudomonadati</taxon>
        <taxon>Pseudomonadota</taxon>
        <taxon>Betaproteobacteria</taxon>
        <taxon>Burkholderiales</taxon>
        <taxon>Burkholderiaceae</taxon>
        <taxon>Caballeronia</taxon>
    </lineage>
</organism>
<dbReference type="Gene3D" id="3.40.50.300">
    <property type="entry name" value="P-loop containing nucleotide triphosphate hydrolases"/>
    <property type="match status" value="1"/>
</dbReference>
<dbReference type="GO" id="GO:0004713">
    <property type="term" value="F:protein tyrosine kinase activity"/>
    <property type="evidence" value="ECO:0007669"/>
    <property type="project" value="UniProtKB-KW"/>
</dbReference>
<evidence type="ECO:0000256" key="10">
    <source>
        <dbReference type="ARBA" id="ARBA00022989"/>
    </source>
</evidence>
<sequence>MSGISDDQLRAFMQPDSEGEKGIGDFLAILWDSRWTVVVVTLVSLALGTLYAFLAAPTYRSDFAVQIEQSTPGGATASTLLGQNLSGFLGVSSQATTEIEVLNSRLVLGQTVDDLRLFVVAEPRRFPVLGRLVAKSAPKDQPAKPLFGLRSYAWGNERIEVDVFDVPAQFYRAKWIVVAQGDGRYRLLLDGEKILDGVVGQLAAGETSVGKISLKIDKLTGEPDTEFTLIRNERLDTIDQLSKSLLIAERSKDSDVVGVTLEGKDPVWVARVLNQMAQIYLRQNADRKSAEAQNMISFLDGQLPVIKSQLGESEKAYNAFRREHVILDLREEAKLLLKQSVDGEAQLAELQQRRAALIPRFMEHAPEVTAIDQQIAALNSTMSASKDRIKRLPNDEQAALGLMRDLEVNTQLYTNLLNNLEQLRVVKAGKIGSVRIVDNAVAPYYPVKPKKLLVICLSAIVGFLLGICVSLARAGMQSGVEDCDVIESRLGLPVYATIPKSRGGSRWMSVLCKRKQQGRLAFENPSDSVIESLRSLATALHFTMQDAPTNSIMISGPAPGVGKSFVASNLAAILGSMNKRVLLIDADLRRGTLHDSFGVGRNKGLSEIISGVGKIENLIHREVGPGLDFISTGAIPPNPAELLLHPNFDRFQKEVCALYDIVIFDTAPVLAVTDAAIIGRLSGVALLVLRFGAHPVREIEMTVRRLTQAGVNLKGTVMNGVPLANGKFRYGRYKYSYQYSYDDKR</sequence>
<keyword evidence="8" id="KW-0418">Kinase</keyword>
<evidence type="ECO:0000256" key="9">
    <source>
        <dbReference type="ARBA" id="ARBA00022840"/>
    </source>
</evidence>
<evidence type="ECO:0000256" key="15">
    <source>
        <dbReference type="ARBA" id="ARBA00054296"/>
    </source>
</evidence>
<dbReference type="FunFam" id="3.40.50.300:FF:000527">
    <property type="entry name" value="Tyrosine-protein kinase etk"/>
    <property type="match status" value="1"/>
</dbReference>
<keyword evidence="9" id="KW-0067">ATP-binding</keyword>
<evidence type="ECO:0000259" key="19">
    <source>
        <dbReference type="Pfam" id="PF02706"/>
    </source>
</evidence>
<evidence type="ECO:0000256" key="14">
    <source>
        <dbReference type="ARBA" id="ARBA00053015"/>
    </source>
</evidence>
<keyword evidence="5" id="KW-0808">Transferase</keyword>
<protein>
    <recommendedName>
        <fullName evidence="16">Putative tyrosine-protein kinase EpsB</fullName>
    </recommendedName>
    <alternativeName>
        <fullName evidence="17">EPS I polysaccharide export protein EpsB</fullName>
    </alternativeName>
</protein>
<dbReference type="Pfam" id="PF13807">
    <property type="entry name" value="GNVR"/>
    <property type="match status" value="1"/>
</dbReference>
<dbReference type="RefSeq" id="WP_087086793.1">
    <property type="nucleotide sequence ID" value="NZ_FCOF02000026.1"/>
</dbReference>
<feature type="transmembrane region" description="Helical" evidence="18">
    <location>
        <begin position="452"/>
        <end position="472"/>
    </location>
</feature>
<evidence type="ECO:0000256" key="3">
    <source>
        <dbReference type="ARBA" id="ARBA00022475"/>
    </source>
</evidence>
<dbReference type="Pfam" id="PF23607">
    <property type="entry name" value="WZC_N"/>
    <property type="match status" value="1"/>
</dbReference>
<reference evidence="22" key="1">
    <citation type="submission" date="2016-01" db="EMBL/GenBank/DDBJ databases">
        <authorList>
            <person name="Peeters C."/>
        </authorList>
    </citation>
    <scope>NUCLEOTIDE SEQUENCE [LARGE SCALE GENOMIC DNA]</scope>
    <source>
        <strain evidence="22">LMG 29318</strain>
    </source>
</reference>
<comment type="similarity">
    <text evidence="2">Belongs to the etk/wzc family.</text>
</comment>
<feature type="transmembrane region" description="Helical" evidence="18">
    <location>
        <begin position="35"/>
        <end position="54"/>
    </location>
</feature>
<keyword evidence="10 18" id="KW-1133">Transmembrane helix</keyword>
<evidence type="ECO:0000256" key="7">
    <source>
        <dbReference type="ARBA" id="ARBA00022741"/>
    </source>
</evidence>
<evidence type="ECO:0000256" key="8">
    <source>
        <dbReference type="ARBA" id="ARBA00022777"/>
    </source>
</evidence>
<feature type="domain" description="Polysaccharide chain length determinant N-terminal" evidence="19">
    <location>
        <begin position="26"/>
        <end position="115"/>
    </location>
</feature>
<comment type="catalytic activity">
    <reaction evidence="14">
        <text>L-tyrosyl-[protein] + ATP = O-phospho-L-tyrosyl-[protein] + ADP + H(+)</text>
        <dbReference type="Rhea" id="RHEA:10596"/>
        <dbReference type="Rhea" id="RHEA-COMP:10136"/>
        <dbReference type="Rhea" id="RHEA-COMP:20101"/>
        <dbReference type="ChEBI" id="CHEBI:15378"/>
        <dbReference type="ChEBI" id="CHEBI:30616"/>
        <dbReference type="ChEBI" id="CHEBI:46858"/>
        <dbReference type="ChEBI" id="CHEBI:61978"/>
        <dbReference type="ChEBI" id="CHEBI:456216"/>
    </reaction>
</comment>
<keyword evidence="4" id="KW-0997">Cell inner membrane</keyword>
<dbReference type="Pfam" id="PF02706">
    <property type="entry name" value="Wzz"/>
    <property type="match status" value="1"/>
</dbReference>
<dbReference type="CDD" id="cd05387">
    <property type="entry name" value="BY-kinase"/>
    <property type="match status" value="1"/>
</dbReference>
<keyword evidence="23" id="KW-1185">Reference proteome</keyword>
<dbReference type="NCBIfam" id="TIGR01007">
    <property type="entry name" value="eps_fam"/>
    <property type="match status" value="1"/>
</dbReference>
<keyword evidence="13" id="KW-0270">Exopolysaccharide synthesis</keyword>
<dbReference type="EMBL" id="FCOF02000026">
    <property type="protein sequence ID" value="SAK79275.1"/>
    <property type="molecule type" value="Genomic_DNA"/>
</dbReference>
<dbReference type="PANTHER" id="PTHR32309">
    <property type="entry name" value="TYROSINE-PROTEIN KINASE"/>
    <property type="match status" value="1"/>
</dbReference>
<evidence type="ECO:0000256" key="12">
    <source>
        <dbReference type="ARBA" id="ARBA00023137"/>
    </source>
</evidence>
<dbReference type="InterPro" id="IPR027417">
    <property type="entry name" value="P-loop_NTPase"/>
</dbReference>
<evidence type="ECO:0000256" key="6">
    <source>
        <dbReference type="ARBA" id="ARBA00022692"/>
    </source>
</evidence>
<accession>A0A158CA89</accession>
<gene>
    <name evidence="22" type="ORF">AWB75_04796</name>
</gene>
<keyword evidence="12" id="KW-0829">Tyrosine-protein kinase</keyword>
<evidence type="ECO:0000256" key="16">
    <source>
        <dbReference type="ARBA" id="ARBA00067833"/>
    </source>
</evidence>
<keyword evidence="11 18" id="KW-0472">Membrane</keyword>
<evidence type="ECO:0000256" key="1">
    <source>
        <dbReference type="ARBA" id="ARBA00004429"/>
    </source>
</evidence>
<dbReference type="GO" id="GO:0042802">
    <property type="term" value="F:identical protein binding"/>
    <property type="evidence" value="ECO:0007669"/>
    <property type="project" value="UniProtKB-ARBA"/>
</dbReference>
<dbReference type="InterPro" id="IPR032807">
    <property type="entry name" value="GNVR"/>
</dbReference>
<dbReference type="Pfam" id="PF13614">
    <property type="entry name" value="AAA_31"/>
    <property type="match status" value="1"/>
</dbReference>
<evidence type="ECO:0000256" key="11">
    <source>
        <dbReference type="ARBA" id="ARBA00023136"/>
    </source>
</evidence>
<feature type="domain" description="AAA" evidence="20">
    <location>
        <begin position="552"/>
        <end position="673"/>
    </location>
</feature>
<dbReference type="SUPFAM" id="SSF52540">
    <property type="entry name" value="P-loop containing nucleoside triphosphate hydrolases"/>
    <property type="match status" value="1"/>
</dbReference>
<dbReference type="InterPro" id="IPR050445">
    <property type="entry name" value="Bact_polysacc_biosynth/exp"/>
</dbReference>
<evidence type="ECO:0000256" key="17">
    <source>
        <dbReference type="ARBA" id="ARBA00081049"/>
    </source>
</evidence>
<evidence type="ECO:0000256" key="13">
    <source>
        <dbReference type="ARBA" id="ARBA00023169"/>
    </source>
</evidence>
<evidence type="ECO:0000256" key="18">
    <source>
        <dbReference type="SAM" id="Phobius"/>
    </source>
</evidence>
<keyword evidence="3" id="KW-1003">Cell membrane</keyword>
<evidence type="ECO:0000259" key="21">
    <source>
        <dbReference type="Pfam" id="PF13807"/>
    </source>
</evidence>
<dbReference type="InterPro" id="IPR005702">
    <property type="entry name" value="Wzc-like_C"/>
</dbReference>
<dbReference type="GO" id="GO:0005886">
    <property type="term" value="C:plasma membrane"/>
    <property type="evidence" value="ECO:0007669"/>
    <property type="project" value="UniProtKB-SubCell"/>
</dbReference>
<evidence type="ECO:0000313" key="23">
    <source>
        <dbReference type="Proteomes" id="UP000054870"/>
    </source>
</evidence>
<dbReference type="GO" id="GO:0005524">
    <property type="term" value="F:ATP binding"/>
    <property type="evidence" value="ECO:0007669"/>
    <property type="project" value="UniProtKB-KW"/>
</dbReference>
<feature type="domain" description="Tyrosine-protein kinase G-rich" evidence="21">
    <location>
        <begin position="396"/>
        <end position="473"/>
    </location>
</feature>
<dbReference type="OrthoDB" id="9808257at2"/>
<evidence type="ECO:0000256" key="2">
    <source>
        <dbReference type="ARBA" id="ARBA00008883"/>
    </source>
</evidence>
<dbReference type="InterPro" id="IPR025669">
    <property type="entry name" value="AAA_dom"/>
</dbReference>
<dbReference type="Proteomes" id="UP000054870">
    <property type="component" value="Unassembled WGS sequence"/>
</dbReference>
<keyword evidence="6 18" id="KW-0812">Transmembrane</keyword>
<dbReference type="AlphaFoldDB" id="A0A158CA89"/>